<dbReference type="AlphaFoldDB" id="A0A508WSI5"/>
<sequence length="297" mass="32609">MTEVIMQILVDPLLVGENHAAEAATLAIDMFRRGIDDDMGAELQRLLEERRCEDVVDHHLGADLIGEPGDTGNVDHFQRRVRRAFQEEDLCVRTHCVFPVLEIAAVHQRALDPVFRRQRLHNPAARAEECAGGDDMVSSLHLAKDCRRNRGHAGGGCTRVFRSFEHAHALFEHVVGRAAVTRIDVTVSLALETGLRRFGGVVDEALRQEDRFGGLAVLGTQRSAVDELGCRAPILAHEKVTFKNKKTGRETTGLIPGLFSYLFNVAASRPAKSPRDKAPILPGCACVNSRSLVLSGN</sequence>
<accession>A0A508WSI5</accession>
<dbReference type="Proteomes" id="UP000507954">
    <property type="component" value="Unassembled WGS sequence"/>
</dbReference>
<gene>
    <name evidence="1" type="ORF">EMEDMD4_10172</name>
</gene>
<protein>
    <submittedName>
        <fullName evidence="1">Uncharacterized protein</fullName>
    </submittedName>
</protein>
<dbReference type="EMBL" id="CABFNB010000001">
    <property type="protein sequence ID" value="VTZ58996.1"/>
    <property type="molecule type" value="Genomic_DNA"/>
</dbReference>
<name>A0A508WSI5_9HYPH</name>
<reference evidence="1" key="1">
    <citation type="submission" date="2019-06" db="EMBL/GenBank/DDBJ databases">
        <authorList>
            <person name="Le Quere A."/>
            <person name="Colella S."/>
        </authorList>
    </citation>
    <scope>NUCLEOTIDE SEQUENCE</scope>
    <source>
        <strain evidence="1">EmedicaeMD41</strain>
    </source>
</reference>
<evidence type="ECO:0000313" key="1">
    <source>
        <dbReference type="EMBL" id="VTZ58996.1"/>
    </source>
</evidence>
<proteinExistence type="predicted"/>
<organism evidence="1">
    <name type="scientific">Sinorhizobium medicae</name>
    <dbReference type="NCBI Taxonomy" id="110321"/>
    <lineage>
        <taxon>Bacteria</taxon>
        <taxon>Pseudomonadati</taxon>
        <taxon>Pseudomonadota</taxon>
        <taxon>Alphaproteobacteria</taxon>
        <taxon>Hyphomicrobiales</taxon>
        <taxon>Rhizobiaceae</taxon>
        <taxon>Sinorhizobium/Ensifer group</taxon>
        <taxon>Sinorhizobium</taxon>
    </lineage>
</organism>